<reference evidence="2 3" key="1">
    <citation type="submission" date="2017-04" db="EMBL/GenBank/DDBJ databases">
        <title>Complete genome sequence of the Campylobacter cuniculorum type strain LMG24588.</title>
        <authorList>
            <person name="Miller W.G."/>
            <person name="Yee E."/>
            <person name="Revez J."/>
            <person name="Bono J.L."/>
            <person name="Rossi M."/>
        </authorList>
    </citation>
    <scope>NUCLEOTIDE SEQUENCE [LARGE SCALE GENOMIC DNA]</scope>
    <source>
        <strain evidence="2 3">LMG 24588</strain>
    </source>
</reference>
<dbReference type="KEGG" id="ccun:CCUN_0822"/>
<organism evidence="2 3">
    <name type="scientific">Campylobacter cuniculorum DSM 23162 = LMG 24588</name>
    <dbReference type="NCBI Taxonomy" id="1121267"/>
    <lineage>
        <taxon>Bacteria</taxon>
        <taxon>Pseudomonadati</taxon>
        <taxon>Campylobacterota</taxon>
        <taxon>Epsilonproteobacteria</taxon>
        <taxon>Campylobacterales</taxon>
        <taxon>Campylobacteraceae</taxon>
        <taxon>Campylobacter</taxon>
    </lineage>
</organism>
<dbReference type="Gene3D" id="3.40.50.720">
    <property type="entry name" value="NAD(P)-binding Rossmann-like Domain"/>
    <property type="match status" value="1"/>
</dbReference>
<evidence type="ECO:0000313" key="3">
    <source>
        <dbReference type="Proteomes" id="UP000192902"/>
    </source>
</evidence>
<gene>
    <name evidence="2" type="ORF">CCUN_0822</name>
</gene>
<dbReference type="RefSeq" id="WP_027306109.1">
    <property type="nucleotide sequence ID" value="NZ_CP020867.1"/>
</dbReference>
<dbReference type="InterPro" id="IPR003781">
    <property type="entry name" value="CoA-bd"/>
</dbReference>
<accession>A0A1W6BWF7</accession>
<feature type="domain" description="CoA-binding" evidence="1">
    <location>
        <begin position="9"/>
        <end position="102"/>
    </location>
</feature>
<evidence type="ECO:0000313" key="2">
    <source>
        <dbReference type="EMBL" id="ARJ56439.1"/>
    </source>
</evidence>
<dbReference type="EMBL" id="CP020867">
    <property type="protein sequence ID" value="ARJ56439.1"/>
    <property type="molecule type" value="Genomic_DNA"/>
</dbReference>
<sequence length="136" mass="15807">MQNVIDTILKTAKNIAVVGLSPDCAKSSFQVAQFLQNEGFKIYPIYPKENEILGEKVYRNLGEIKDKIDLVLMFRKGEVANELLPLLIEKKIPNFWLQLEIFNDEVKEKCKNLDINFIQNKCIMIEYQNRKNNARA</sequence>
<name>A0A1W6BWF7_9BACT</name>
<dbReference type="Proteomes" id="UP000192902">
    <property type="component" value="Chromosome"/>
</dbReference>
<dbReference type="PANTHER" id="PTHR33303">
    <property type="entry name" value="CYTOPLASMIC PROTEIN-RELATED"/>
    <property type="match status" value="1"/>
</dbReference>
<dbReference type="PANTHER" id="PTHR33303:SF2">
    <property type="entry name" value="COA-BINDING DOMAIN-CONTAINING PROTEIN"/>
    <property type="match status" value="1"/>
</dbReference>
<dbReference type="STRING" id="1121267.CCUN_0822"/>
<dbReference type="InterPro" id="IPR036291">
    <property type="entry name" value="NAD(P)-bd_dom_sf"/>
</dbReference>
<dbReference type="Pfam" id="PF13380">
    <property type="entry name" value="CoA_binding_2"/>
    <property type="match status" value="1"/>
</dbReference>
<proteinExistence type="predicted"/>
<evidence type="ECO:0000259" key="1">
    <source>
        <dbReference type="SMART" id="SM00881"/>
    </source>
</evidence>
<protein>
    <submittedName>
        <fullName evidence="2">CoA-binding domain protein</fullName>
    </submittedName>
</protein>
<dbReference type="SMART" id="SM00881">
    <property type="entry name" value="CoA_binding"/>
    <property type="match status" value="1"/>
</dbReference>
<dbReference type="OrthoDB" id="9804695at2"/>
<dbReference type="AlphaFoldDB" id="A0A1W6BWF7"/>
<dbReference type="SUPFAM" id="SSF51735">
    <property type="entry name" value="NAD(P)-binding Rossmann-fold domains"/>
    <property type="match status" value="1"/>
</dbReference>
<dbReference type="eggNOG" id="COG1832">
    <property type="taxonomic scope" value="Bacteria"/>
</dbReference>